<evidence type="ECO:0000313" key="2">
    <source>
        <dbReference type="Proteomes" id="UP000499080"/>
    </source>
</evidence>
<keyword evidence="2" id="KW-1185">Reference proteome</keyword>
<name>A0A4Y2N4G2_ARAVE</name>
<dbReference type="EMBL" id="BGPR01008389">
    <property type="protein sequence ID" value="GBN33504.1"/>
    <property type="molecule type" value="Genomic_DNA"/>
</dbReference>
<dbReference type="OrthoDB" id="6433953at2759"/>
<dbReference type="Proteomes" id="UP000499080">
    <property type="component" value="Unassembled WGS sequence"/>
</dbReference>
<sequence length="90" mass="10403">MGNQKDCLMGVYLEHLIRYHKDKRAFLDPIVAVDETWCQHFQPVTKSMSQEWRHPSSRTPKKAQSSAMAGKVLLSLFFDVQGPYWTLGPH</sequence>
<organism evidence="1 2">
    <name type="scientific">Araneus ventricosus</name>
    <name type="common">Orbweaver spider</name>
    <name type="synonym">Epeira ventricosa</name>
    <dbReference type="NCBI Taxonomy" id="182803"/>
    <lineage>
        <taxon>Eukaryota</taxon>
        <taxon>Metazoa</taxon>
        <taxon>Ecdysozoa</taxon>
        <taxon>Arthropoda</taxon>
        <taxon>Chelicerata</taxon>
        <taxon>Arachnida</taxon>
        <taxon>Araneae</taxon>
        <taxon>Araneomorphae</taxon>
        <taxon>Entelegynae</taxon>
        <taxon>Araneoidea</taxon>
        <taxon>Araneidae</taxon>
        <taxon>Araneus</taxon>
    </lineage>
</organism>
<reference evidence="1 2" key="1">
    <citation type="journal article" date="2019" name="Sci. Rep.">
        <title>Orb-weaving spider Araneus ventricosus genome elucidates the spidroin gene catalogue.</title>
        <authorList>
            <person name="Kono N."/>
            <person name="Nakamura H."/>
            <person name="Ohtoshi R."/>
            <person name="Moran D.A.P."/>
            <person name="Shinohara A."/>
            <person name="Yoshida Y."/>
            <person name="Fujiwara M."/>
            <person name="Mori M."/>
            <person name="Tomita M."/>
            <person name="Arakawa K."/>
        </authorList>
    </citation>
    <scope>NUCLEOTIDE SEQUENCE [LARGE SCALE GENOMIC DNA]</scope>
</reference>
<dbReference type="InterPro" id="IPR052709">
    <property type="entry name" value="Transposase-MT_Hybrid"/>
</dbReference>
<gene>
    <name evidence="1" type="ORF">AVEN_83891_1</name>
</gene>
<dbReference type="Gene3D" id="3.30.420.10">
    <property type="entry name" value="Ribonuclease H-like superfamily/Ribonuclease H"/>
    <property type="match status" value="1"/>
</dbReference>
<evidence type="ECO:0000313" key="1">
    <source>
        <dbReference type="EMBL" id="GBN33504.1"/>
    </source>
</evidence>
<dbReference type="InterPro" id="IPR036397">
    <property type="entry name" value="RNaseH_sf"/>
</dbReference>
<dbReference type="PANTHER" id="PTHR46060">
    <property type="entry name" value="MARINER MOS1 TRANSPOSASE-LIKE PROTEIN"/>
    <property type="match status" value="1"/>
</dbReference>
<dbReference type="PANTHER" id="PTHR46060:SF1">
    <property type="entry name" value="MARINER MOS1 TRANSPOSASE-LIKE PROTEIN"/>
    <property type="match status" value="1"/>
</dbReference>
<accession>A0A4Y2N4G2</accession>
<comment type="caution">
    <text evidence="1">The sequence shown here is derived from an EMBL/GenBank/DDBJ whole genome shotgun (WGS) entry which is preliminary data.</text>
</comment>
<protein>
    <submittedName>
        <fullName evidence="1">Uncharacterized protein</fullName>
    </submittedName>
</protein>
<proteinExistence type="predicted"/>
<dbReference type="GO" id="GO:0003676">
    <property type="term" value="F:nucleic acid binding"/>
    <property type="evidence" value="ECO:0007669"/>
    <property type="project" value="InterPro"/>
</dbReference>
<dbReference type="AlphaFoldDB" id="A0A4Y2N4G2"/>